<feature type="domain" description="DNA2/NAM7 helicase-like C-terminal" evidence="4">
    <location>
        <begin position="227"/>
        <end position="390"/>
    </location>
</feature>
<evidence type="ECO:0000259" key="4">
    <source>
        <dbReference type="Pfam" id="PF13087"/>
    </source>
</evidence>
<dbReference type="GO" id="GO:0043186">
    <property type="term" value="C:P granule"/>
    <property type="evidence" value="ECO:0000318"/>
    <property type="project" value="GO_Central"/>
</dbReference>
<dbReference type="Pfam" id="PF13087">
    <property type="entry name" value="AAA_12"/>
    <property type="match status" value="1"/>
</dbReference>
<dbReference type="Pfam" id="PF13086">
    <property type="entry name" value="AAA_11"/>
    <property type="match status" value="2"/>
</dbReference>
<dbReference type="EMBL" id="ABJB010605697">
    <property type="status" value="NOT_ANNOTATED_CDS"/>
    <property type="molecule type" value="Genomic_DNA"/>
</dbReference>
<dbReference type="EMBL" id="ABJB010864697">
    <property type="status" value="NOT_ANNOTATED_CDS"/>
    <property type="molecule type" value="Genomic_DNA"/>
</dbReference>
<dbReference type="Proteomes" id="UP000001555">
    <property type="component" value="Unassembled WGS sequence"/>
</dbReference>
<dbReference type="OrthoDB" id="6513042at2759"/>
<dbReference type="EMBL" id="ABJB010176911">
    <property type="status" value="NOT_ANNOTATED_CDS"/>
    <property type="molecule type" value="Genomic_DNA"/>
</dbReference>
<evidence type="ECO:0000313" key="6">
    <source>
        <dbReference type="EnsemblMetazoa" id="ISCW019555-PA"/>
    </source>
</evidence>
<dbReference type="HOGENOM" id="CLU_001666_6_4_1"/>
<dbReference type="EnsemblMetazoa" id="ISCW019555-RA">
    <property type="protein sequence ID" value="ISCW019555-PA"/>
    <property type="gene ID" value="ISCW019555"/>
</dbReference>
<dbReference type="GO" id="GO:0003723">
    <property type="term" value="F:RNA binding"/>
    <property type="evidence" value="ECO:0000318"/>
    <property type="project" value="GO_Central"/>
</dbReference>
<dbReference type="EMBL" id="ABJB010811865">
    <property type="status" value="NOT_ANNOTATED_CDS"/>
    <property type="molecule type" value="Genomic_DNA"/>
</dbReference>
<dbReference type="GO" id="GO:0035194">
    <property type="term" value="P:regulatory ncRNA-mediated post-transcriptional gene silencing"/>
    <property type="evidence" value="ECO:0000318"/>
    <property type="project" value="GO_Central"/>
</dbReference>
<evidence type="ECO:0000256" key="2">
    <source>
        <dbReference type="ARBA" id="ARBA00022490"/>
    </source>
</evidence>
<organism>
    <name type="scientific">Ixodes scapularis</name>
    <name type="common">Black-legged tick</name>
    <name type="synonym">Deer tick</name>
    <dbReference type="NCBI Taxonomy" id="6945"/>
    <lineage>
        <taxon>Eukaryota</taxon>
        <taxon>Metazoa</taxon>
        <taxon>Ecdysozoa</taxon>
        <taxon>Arthropoda</taxon>
        <taxon>Chelicerata</taxon>
        <taxon>Arachnida</taxon>
        <taxon>Acari</taxon>
        <taxon>Parasitiformes</taxon>
        <taxon>Ixodida</taxon>
        <taxon>Ixodoidea</taxon>
        <taxon>Ixodidae</taxon>
        <taxon>Ixodinae</taxon>
        <taxon>Ixodes</taxon>
    </lineage>
</organism>
<dbReference type="AlphaFoldDB" id="B7PRC0"/>
<dbReference type="InterPro" id="IPR027417">
    <property type="entry name" value="P-loop_NTPase"/>
</dbReference>
<sequence length="417" mass="45540">DLNELQQTAVRDILGGVSGQLPYIVWGPPGTGKTVTLVETILQIVLNLKHSRVLACAPSNSAADLLVSARTPRLWIRLGQAAKVRKVTMRQVMTSGIRHLCLSTESLETASRRRIVVATVITAGSLYSLGLPPDHFTHGFLDEAGQATEPESLVALGLVSLGGGSLVLGGDPLQLGPVIRSRLATRGGLGTSLLERLVLTNERCPVPVTQLRNRCVQKRLLFLMLNRALLDPYSTLFYGALLRSQVTDQDRGLLPEFPVLFHAVRGRAQREGSCSSWFNAAEAVQTVRYLQRAYGPWCLRACEVGLLTPYRRQGLKLRLLMDSLGLAAPKVGSAEEFQGQERRLIVVSTVRGSESLDAENPEVLDFLFCSRRFNVAISRASAMLIIVGNPDVLALDSNWKSLMEYCRAHGAYVGCDV</sequence>
<evidence type="ECO:0000313" key="7">
    <source>
        <dbReference type="Proteomes" id="UP000001555"/>
    </source>
</evidence>
<protein>
    <submittedName>
        <fullName evidence="5 6">Uncharacterized protein</fullName>
    </submittedName>
</protein>
<dbReference type="PANTHER" id="PTHR45418">
    <property type="entry name" value="CANCER/TESTIS ANTIGEN 55"/>
    <property type="match status" value="1"/>
</dbReference>
<dbReference type="VEuPathDB" id="VectorBase:ISCI019555"/>
<dbReference type="InterPro" id="IPR047187">
    <property type="entry name" value="SF1_C_Upf1"/>
</dbReference>
<proteinExistence type="predicted"/>
<reference evidence="5 7" key="1">
    <citation type="submission" date="2008-03" db="EMBL/GenBank/DDBJ databases">
        <title>Annotation of Ixodes scapularis.</title>
        <authorList>
            <consortium name="Ixodes scapularis Genome Project Consortium"/>
            <person name="Caler E."/>
            <person name="Hannick L.I."/>
            <person name="Bidwell S."/>
            <person name="Joardar V."/>
            <person name="Thiagarajan M."/>
            <person name="Amedeo P."/>
            <person name="Galinsky K.J."/>
            <person name="Schobel S."/>
            <person name="Inman J."/>
            <person name="Hostetler J."/>
            <person name="Miller J."/>
            <person name="Hammond M."/>
            <person name="Megy K."/>
            <person name="Lawson D."/>
            <person name="Kodira C."/>
            <person name="Sutton G."/>
            <person name="Meyer J."/>
            <person name="Hill C.A."/>
            <person name="Birren B."/>
            <person name="Nene V."/>
            <person name="Collins F."/>
            <person name="Alarcon-Chaidez F."/>
            <person name="Wikel S."/>
            <person name="Strausberg R."/>
        </authorList>
    </citation>
    <scope>NUCLEOTIDE SEQUENCE [LARGE SCALE GENOMIC DNA]</scope>
    <source>
        <strain evidence="7">Wikel</strain>
        <strain evidence="5">Wikel colony</strain>
    </source>
</reference>
<keyword evidence="7" id="KW-1185">Reference proteome</keyword>
<name>B7PRC0_IXOSC</name>
<keyword evidence="2" id="KW-0963">Cytoplasm</keyword>
<dbReference type="PANTHER" id="PTHR45418:SF1">
    <property type="entry name" value="CANCER_TESTIS ANTIGEN 55"/>
    <property type="match status" value="1"/>
</dbReference>
<dbReference type="InterPro" id="IPR041679">
    <property type="entry name" value="DNA2/NAM7-like_C"/>
</dbReference>
<dbReference type="InParanoid" id="B7PRC0"/>
<dbReference type="InterPro" id="IPR041677">
    <property type="entry name" value="DNA2/NAM7_AAA_11"/>
</dbReference>
<evidence type="ECO:0000259" key="3">
    <source>
        <dbReference type="Pfam" id="PF13086"/>
    </source>
</evidence>
<evidence type="ECO:0000313" key="5">
    <source>
        <dbReference type="EMBL" id="EEC09142.1"/>
    </source>
</evidence>
<dbReference type="VEuPathDB" id="VectorBase:ISCP_024606"/>
<dbReference type="VEuPathDB" id="VectorBase:ISCW019555"/>
<reference evidence="6" key="2">
    <citation type="submission" date="2020-05" db="UniProtKB">
        <authorList>
            <consortium name="EnsemblMetazoa"/>
        </authorList>
    </citation>
    <scope>IDENTIFICATION</scope>
    <source>
        <strain evidence="6">wikel</strain>
    </source>
</reference>
<dbReference type="EMBL" id="DS771975">
    <property type="protein sequence ID" value="EEC09142.1"/>
    <property type="molecule type" value="Genomic_DNA"/>
</dbReference>
<feature type="non-terminal residue" evidence="5">
    <location>
        <position position="1"/>
    </location>
</feature>
<dbReference type="Gene3D" id="3.40.50.300">
    <property type="entry name" value="P-loop containing nucleotide triphosphate hydrolases"/>
    <property type="match status" value="2"/>
</dbReference>
<dbReference type="EMBL" id="ABJB010039028">
    <property type="status" value="NOT_ANNOTATED_CDS"/>
    <property type="molecule type" value="Genomic_DNA"/>
</dbReference>
<dbReference type="FunCoup" id="B7PRC0">
    <property type="interactions" value="139"/>
</dbReference>
<dbReference type="SUPFAM" id="SSF52540">
    <property type="entry name" value="P-loop containing nucleoside triphosphate hydrolases"/>
    <property type="match status" value="1"/>
</dbReference>
<dbReference type="GO" id="GO:0005829">
    <property type="term" value="C:cytosol"/>
    <property type="evidence" value="ECO:0000318"/>
    <property type="project" value="GO_Central"/>
</dbReference>
<feature type="domain" description="DNA2/NAM7 helicase helicase" evidence="3">
    <location>
        <begin position="110"/>
        <end position="181"/>
    </location>
</feature>
<dbReference type="PaxDb" id="6945-B7PRC0"/>
<dbReference type="CDD" id="cd18808">
    <property type="entry name" value="SF1_C_Upf1"/>
    <property type="match status" value="1"/>
</dbReference>
<dbReference type="STRING" id="6945.B7PRC0"/>
<accession>B7PRC0</accession>
<gene>
    <name evidence="5" type="ORF">IscW_ISCW019555</name>
</gene>
<feature type="domain" description="DNA2/NAM7 helicase helicase" evidence="3">
    <location>
        <begin position="2"/>
        <end position="69"/>
    </location>
</feature>
<comment type="subcellular location">
    <subcellularLocation>
        <location evidence="1">Cytoplasm</location>
    </subcellularLocation>
</comment>
<dbReference type="EMBL" id="ABJB010439064">
    <property type="status" value="NOT_ANNOTATED_CDS"/>
    <property type="molecule type" value="Genomic_DNA"/>
</dbReference>
<dbReference type="GO" id="GO:0004386">
    <property type="term" value="F:helicase activity"/>
    <property type="evidence" value="ECO:0007669"/>
    <property type="project" value="InterPro"/>
</dbReference>
<evidence type="ECO:0000256" key="1">
    <source>
        <dbReference type="ARBA" id="ARBA00004496"/>
    </source>
</evidence>